<comment type="caution">
    <text evidence="5">The sequence shown here is derived from an EMBL/GenBank/DDBJ whole genome shotgun (WGS) entry which is preliminary data.</text>
</comment>
<dbReference type="EMBL" id="VEVO01000018">
    <property type="protein sequence ID" value="KAF0027388.1"/>
    <property type="molecule type" value="Genomic_DNA"/>
</dbReference>
<feature type="compositionally biased region" description="Pro residues" evidence="4">
    <location>
        <begin position="335"/>
        <end position="344"/>
    </location>
</feature>
<dbReference type="InterPro" id="IPR050392">
    <property type="entry name" value="Collagen/C1q_domain"/>
</dbReference>
<keyword evidence="3" id="KW-0272">Extracellular matrix</keyword>
<reference evidence="5 6" key="1">
    <citation type="submission" date="2019-06" db="EMBL/GenBank/DDBJ databases">
        <title>Draft genomes of female and male turbot (Scophthalmus maximus).</title>
        <authorList>
            <person name="Xu H."/>
            <person name="Xu X.-W."/>
            <person name="Shao C."/>
            <person name="Chen S."/>
        </authorList>
    </citation>
    <scope>NUCLEOTIDE SEQUENCE [LARGE SCALE GENOMIC DNA]</scope>
    <source>
        <strain evidence="5">Ysfricsl-2016a</strain>
        <tissue evidence="5">Blood</tissue>
    </source>
</reference>
<feature type="compositionally biased region" description="Low complexity" evidence="4">
    <location>
        <begin position="346"/>
        <end position="357"/>
    </location>
</feature>
<dbReference type="PANTHER" id="PTHR15427">
    <property type="entry name" value="EMILIN ELASTIN MICROFIBRIL INTERFACE-LOCATED PROTEIN ELASTIN MICROFIBRIL INTERFACER"/>
    <property type="match status" value="1"/>
</dbReference>
<dbReference type="Proteomes" id="UP000438429">
    <property type="component" value="Unassembled WGS sequence"/>
</dbReference>
<feature type="region of interest" description="Disordered" evidence="4">
    <location>
        <begin position="320"/>
        <end position="374"/>
    </location>
</feature>
<gene>
    <name evidence="5" type="ORF">F2P81_020129</name>
</gene>
<proteinExistence type="predicted"/>
<feature type="region of interest" description="Disordered" evidence="4">
    <location>
        <begin position="1"/>
        <end position="45"/>
    </location>
</feature>
<accession>A0A6A4S5B8</accession>
<feature type="compositionally biased region" description="Gly residues" evidence="4">
    <location>
        <begin position="15"/>
        <end position="27"/>
    </location>
</feature>
<dbReference type="PANTHER" id="PTHR15427:SF33">
    <property type="entry name" value="COLLAGEN IV NC1 DOMAIN-CONTAINING PROTEIN"/>
    <property type="match status" value="1"/>
</dbReference>
<protein>
    <submittedName>
        <fullName evidence="5">Uncharacterized protein</fullName>
    </submittedName>
</protein>
<evidence type="ECO:0000313" key="6">
    <source>
        <dbReference type="Proteomes" id="UP000438429"/>
    </source>
</evidence>
<evidence type="ECO:0000313" key="5">
    <source>
        <dbReference type="EMBL" id="KAF0027388.1"/>
    </source>
</evidence>
<evidence type="ECO:0000256" key="3">
    <source>
        <dbReference type="ARBA" id="ARBA00022530"/>
    </source>
</evidence>
<evidence type="ECO:0000256" key="2">
    <source>
        <dbReference type="ARBA" id="ARBA00022525"/>
    </source>
</evidence>
<name>A0A6A4S5B8_SCOMX</name>
<evidence type="ECO:0000256" key="1">
    <source>
        <dbReference type="ARBA" id="ARBA00004498"/>
    </source>
</evidence>
<dbReference type="InterPro" id="IPR008160">
    <property type="entry name" value="Collagen"/>
</dbReference>
<dbReference type="GO" id="GO:0005581">
    <property type="term" value="C:collagen trimer"/>
    <property type="evidence" value="ECO:0007669"/>
    <property type="project" value="UniProtKB-KW"/>
</dbReference>
<dbReference type="AlphaFoldDB" id="A0A6A4S5B8"/>
<evidence type="ECO:0000256" key="4">
    <source>
        <dbReference type="SAM" id="MobiDB-lite"/>
    </source>
</evidence>
<sequence length="404" mass="44163">MIRSVVTQGEKGESGVPGGKGEGGDPGDVGPPGPPGPYSTALGTNSGENFSPGRTLTARVLSGVQGQTAAVVCVTAGDDSSRIETALWNCKQLFISQHFKCLCMTFYVLWFLFELYAQTDFEVVSFLLCLRMKWRRGPKRERREIRGREEHKDRKASRVREASQGCPETMVKKANLERASSARLALVDPQVFLAPLGLQEERAPLVDQAHRAQLDPQVNRSDFIECRSVCRGLWGDLVHWANQEQKEIKETKDPQADQGFQGLRANQGPWDYPGWKGYLVPRVILVRLVNLGRRVLQLGKQEKLSSAAMLQKTPAGILASQVQGPAGPPGKDGLPGPPGEPGPAGPQGAPGFTTQGPPGSPGPRGHPGTCDPSEQRIENIDFAFPDIGHKNIYHHRMKPLYRIN</sequence>
<keyword evidence="2" id="KW-0964">Secreted</keyword>
<comment type="subcellular location">
    <subcellularLocation>
        <location evidence="1">Secreted</location>
        <location evidence="1">Extracellular space</location>
        <location evidence="1">Extracellular matrix</location>
    </subcellularLocation>
</comment>
<organism evidence="5 6">
    <name type="scientific">Scophthalmus maximus</name>
    <name type="common">Turbot</name>
    <name type="synonym">Psetta maxima</name>
    <dbReference type="NCBI Taxonomy" id="52904"/>
    <lineage>
        <taxon>Eukaryota</taxon>
        <taxon>Metazoa</taxon>
        <taxon>Chordata</taxon>
        <taxon>Craniata</taxon>
        <taxon>Vertebrata</taxon>
        <taxon>Euteleostomi</taxon>
        <taxon>Actinopterygii</taxon>
        <taxon>Neopterygii</taxon>
        <taxon>Teleostei</taxon>
        <taxon>Neoteleostei</taxon>
        <taxon>Acanthomorphata</taxon>
        <taxon>Carangaria</taxon>
        <taxon>Pleuronectiformes</taxon>
        <taxon>Pleuronectoidei</taxon>
        <taxon>Scophthalmidae</taxon>
        <taxon>Scophthalmus</taxon>
    </lineage>
</organism>
<dbReference type="Pfam" id="PF01391">
    <property type="entry name" value="Collagen"/>
    <property type="match status" value="1"/>
</dbReference>